<accession>A0A8T1C9X2</accession>
<feature type="region of interest" description="Disordered" evidence="1">
    <location>
        <begin position="1"/>
        <end position="54"/>
    </location>
</feature>
<sequence>MRLLKKPATPDEPAACRVNTTTHSKPTQSDDVVTDPSRDTARVPSSPASESVAM</sequence>
<evidence type="ECO:0000313" key="2">
    <source>
        <dbReference type="EMBL" id="KAG2920002.1"/>
    </source>
</evidence>
<evidence type="ECO:0000313" key="3">
    <source>
        <dbReference type="Proteomes" id="UP000736787"/>
    </source>
</evidence>
<dbReference type="AlphaFoldDB" id="A0A8T1C9X2"/>
<dbReference type="EMBL" id="RCMK01000597">
    <property type="protein sequence ID" value="KAG2920002.1"/>
    <property type="molecule type" value="Genomic_DNA"/>
</dbReference>
<evidence type="ECO:0000256" key="1">
    <source>
        <dbReference type="SAM" id="MobiDB-lite"/>
    </source>
</evidence>
<dbReference type="Proteomes" id="UP000736787">
    <property type="component" value="Unassembled WGS sequence"/>
</dbReference>
<organism evidence="2 3">
    <name type="scientific">Phytophthora cactorum</name>
    <dbReference type="NCBI Taxonomy" id="29920"/>
    <lineage>
        <taxon>Eukaryota</taxon>
        <taxon>Sar</taxon>
        <taxon>Stramenopiles</taxon>
        <taxon>Oomycota</taxon>
        <taxon>Peronosporomycetes</taxon>
        <taxon>Peronosporales</taxon>
        <taxon>Peronosporaceae</taxon>
        <taxon>Phytophthora</taxon>
    </lineage>
</organism>
<name>A0A8T1C9X2_9STRA</name>
<protein>
    <submittedName>
        <fullName evidence="2">Uncharacterized protein</fullName>
    </submittedName>
</protein>
<reference evidence="2" key="1">
    <citation type="submission" date="2018-10" db="EMBL/GenBank/DDBJ databases">
        <title>Effector identification in a new, highly contiguous assembly of the strawberry crown rot pathogen Phytophthora cactorum.</title>
        <authorList>
            <person name="Armitage A.D."/>
            <person name="Nellist C.F."/>
            <person name="Bates H."/>
            <person name="Vickerstaff R.J."/>
            <person name="Harrison R.J."/>
        </authorList>
    </citation>
    <scope>NUCLEOTIDE SEQUENCE</scope>
    <source>
        <strain evidence="2">4040</strain>
    </source>
</reference>
<feature type="compositionally biased region" description="Polar residues" evidence="1">
    <location>
        <begin position="18"/>
        <end position="31"/>
    </location>
</feature>
<gene>
    <name evidence="2" type="ORF">PC117_g16645</name>
</gene>
<proteinExistence type="predicted"/>
<comment type="caution">
    <text evidence="2">The sequence shown here is derived from an EMBL/GenBank/DDBJ whole genome shotgun (WGS) entry which is preliminary data.</text>
</comment>